<dbReference type="EMBL" id="VUJU01007766">
    <property type="protein sequence ID" value="KAF0740783.1"/>
    <property type="molecule type" value="Genomic_DNA"/>
</dbReference>
<protein>
    <submittedName>
        <fullName evidence="1">Transposable element P transposase</fullName>
    </submittedName>
</protein>
<comment type="caution">
    <text evidence="1">The sequence shown here is derived from an EMBL/GenBank/DDBJ whole genome shotgun (WGS) entry which is preliminary data.</text>
</comment>
<dbReference type="AlphaFoldDB" id="A0A6G0XK75"/>
<dbReference type="Proteomes" id="UP000478052">
    <property type="component" value="Unassembled WGS sequence"/>
</dbReference>
<keyword evidence="2" id="KW-1185">Reference proteome</keyword>
<proteinExistence type="predicted"/>
<evidence type="ECO:0000313" key="1">
    <source>
        <dbReference type="EMBL" id="KAF0740783.1"/>
    </source>
</evidence>
<organism evidence="1 2">
    <name type="scientific">Aphis craccivora</name>
    <name type="common">Cowpea aphid</name>
    <dbReference type="NCBI Taxonomy" id="307492"/>
    <lineage>
        <taxon>Eukaryota</taxon>
        <taxon>Metazoa</taxon>
        <taxon>Ecdysozoa</taxon>
        <taxon>Arthropoda</taxon>
        <taxon>Hexapoda</taxon>
        <taxon>Insecta</taxon>
        <taxon>Pterygota</taxon>
        <taxon>Neoptera</taxon>
        <taxon>Paraneoptera</taxon>
        <taxon>Hemiptera</taxon>
        <taxon>Sternorrhyncha</taxon>
        <taxon>Aphidomorpha</taxon>
        <taxon>Aphidoidea</taxon>
        <taxon>Aphididae</taxon>
        <taxon>Aphidini</taxon>
        <taxon>Aphis</taxon>
        <taxon>Aphis</taxon>
    </lineage>
</organism>
<dbReference type="OrthoDB" id="8192384at2759"/>
<name>A0A6G0XK75_APHCR</name>
<reference evidence="1 2" key="1">
    <citation type="submission" date="2019-08" db="EMBL/GenBank/DDBJ databases">
        <title>Whole genome of Aphis craccivora.</title>
        <authorList>
            <person name="Voronova N.V."/>
            <person name="Shulinski R.S."/>
            <person name="Bandarenka Y.V."/>
            <person name="Zhorov D.G."/>
            <person name="Warner D."/>
        </authorList>
    </citation>
    <scope>NUCLEOTIDE SEQUENCE [LARGE SCALE GENOMIC DNA]</scope>
    <source>
        <strain evidence="1">180601</strain>
        <tissue evidence="1">Whole Body</tissue>
    </source>
</reference>
<sequence>MIRDVLKKLFEVGLCPKIIVCYQGINNQSTLKSLNVSEDKPYFFINDHKIFSLLDVPHLLKSVRNNLIEACYINDKQNVKSRCLINITDAHIHPNSFQKMSVELAAQLLSHSMSAMIQNLFSIFQQNGDHNKNPTARTIRTTVRSNSIFSFCTSKGSNCEAAIGDENPIIFDLVRPQYKINSNNSTLSSNSDTEGISNLFFSSMSSDEDSINSENINNDVTLEESSVSSFAGYLGYKCMKYF</sequence>
<evidence type="ECO:0000313" key="2">
    <source>
        <dbReference type="Proteomes" id="UP000478052"/>
    </source>
</evidence>
<accession>A0A6G0XK75</accession>
<gene>
    <name evidence="1" type="ORF">FWK35_00029606</name>
</gene>